<dbReference type="PANTHER" id="PTHR43649">
    <property type="entry name" value="ARABINOSE-BINDING PROTEIN-RELATED"/>
    <property type="match status" value="1"/>
</dbReference>
<dbReference type="HOGENOM" id="CLU_021021_1_1_9"/>
<dbReference type="InterPro" id="IPR006059">
    <property type="entry name" value="SBP"/>
</dbReference>
<dbReference type="KEGG" id="cle:Clole_0524"/>
<gene>
    <name evidence="3" type="ordered locus">Clole_0524</name>
</gene>
<organism evidence="3 4">
    <name type="scientific">Cellulosilyticum lentocellum (strain ATCC 49066 / DSM 5427 / NCIMB 11756 / RHM5)</name>
    <name type="common">Clostridium lentocellum</name>
    <dbReference type="NCBI Taxonomy" id="642492"/>
    <lineage>
        <taxon>Bacteria</taxon>
        <taxon>Bacillati</taxon>
        <taxon>Bacillota</taxon>
        <taxon>Clostridia</taxon>
        <taxon>Lachnospirales</taxon>
        <taxon>Cellulosilyticaceae</taxon>
        <taxon>Cellulosilyticum</taxon>
    </lineage>
</organism>
<name>F2JM50_CELLD</name>
<evidence type="ECO:0000313" key="4">
    <source>
        <dbReference type="Proteomes" id="UP000008467"/>
    </source>
</evidence>
<dbReference type="PANTHER" id="PTHR43649:SF12">
    <property type="entry name" value="DIACETYLCHITOBIOSE BINDING PROTEIN DASA"/>
    <property type="match status" value="1"/>
</dbReference>
<evidence type="ECO:0000313" key="3">
    <source>
        <dbReference type="EMBL" id="ADZ82261.1"/>
    </source>
</evidence>
<dbReference type="STRING" id="642492.Clole_0524"/>
<protein>
    <submittedName>
        <fullName evidence="3">Extracellular solute-binding protein family 1</fullName>
    </submittedName>
</protein>
<accession>F2JM50</accession>
<dbReference type="EMBL" id="CP002582">
    <property type="protein sequence ID" value="ADZ82261.1"/>
    <property type="molecule type" value="Genomic_DNA"/>
</dbReference>
<dbReference type="eggNOG" id="COG1653">
    <property type="taxonomic scope" value="Bacteria"/>
</dbReference>
<keyword evidence="2" id="KW-0732">Signal</keyword>
<evidence type="ECO:0000256" key="1">
    <source>
        <dbReference type="SAM" id="MobiDB-lite"/>
    </source>
</evidence>
<proteinExistence type="predicted"/>
<keyword evidence="4" id="KW-1185">Reference proteome</keyword>
<dbReference type="Gene3D" id="3.40.190.10">
    <property type="entry name" value="Periplasmic binding protein-like II"/>
    <property type="match status" value="2"/>
</dbReference>
<feature type="region of interest" description="Disordered" evidence="1">
    <location>
        <begin position="29"/>
        <end position="48"/>
    </location>
</feature>
<sequence>MKKLKSFVALLGAMGMVASLGVGCGNDGTNQPTETAKEVTASASGENTTTEAKDIKEFSMYIAMPGTEIPTDNRVYNKIAEKIGAKAKITWLTGQTAKESIGTMVAGGDYTDFVVGSDGTSLLIDAGALLPIDEYWDKYPNIKNYLSESDWNKVRSEDGHIYLIPQFGVVNGKDTQTYHNDEAFWIQIRVLEWAGYPTIKTVDEYFDLIAKYMEANPTMEGGLENIGFEMICDDWRYYSLENPPMFLAGYPNDGCCIVDPETLTAYNYNTTDIAKRYFNKLNEEYKKGIIDPECFTLNYDQYIAKISTGRVLGLVDQYWNFQTAEQSIETQGLYDNAYVPLPLVMDEGTEPKWHSGYSLDVSNGLSITTSCKDPEGAFQMIEDMLSQEIQTLVWWGEEGIDYMVGDDGVFYRTEEQRAKALDKEYLINELCNSGYSYFPHYVGMNLDGINAYAPNFQPGEYYDGQSEAKKKVMDAYGYKTFAEFVNEAGENSDWYPMWSYSNTWTADTDYGLAKVNMDEVKHEWLPKVIMSDDFQGAWDQYMSVLGERVDMKVYEDALTAEVRRRVDVAQGK</sequence>
<evidence type="ECO:0000256" key="2">
    <source>
        <dbReference type="SAM" id="SignalP"/>
    </source>
</evidence>
<dbReference type="Pfam" id="PF01547">
    <property type="entry name" value="SBP_bac_1"/>
    <property type="match status" value="1"/>
</dbReference>
<dbReference type="PROSITE" id="PS51257">
    <property type="entry name" value="PROKAR_LIPOPROTEIN"/>
    <property type="match status" value="1"/>
</dbReference>
<dbReference type="RefSeq" id="WP_013655562.1">
    <property type="nucleotide sequence ID" value="NC_015275.1"/>
</dbReference>
<dbReference type="SUPFAM" id="SSF53850">
    <property type="entry name" value="Periplasmic binding protein-like II"/>
    <property type="match status" value="1"/>
</dbReference>
<dbReference type="AlphaFoldDB" id="F2JM50"/>
<dbReference type="Proteomes" id="UP000008467">
    <property type="component" value="Chromosome"/>
</dbReference>
<feature type="chain" id="PRO_5039438760" evidence="2">
    <location>
        <begin position="25"/>
        <end position="572"/>
    </location>
</feature>
<feature type="signal peptide" evidence="2">
    <location>
        <begin position="1"/>
        <end position="24"/>
    </location>
</feature>
<reference evidence="3 4" key="1">
    <citation type="journal article" date="2011" name="J. Bacteriol.">
        <title>Complete genome sequence of the cellulose-degrading bacterium Cellulosilyticum lentocellum.</title>
        <authorList>
            <consortium name="US DOE Joint Genome Institute"/>
            <person name="Miller D.A."/>
            <person name="Suen G."/>
            <person name="Bruce D."/>
            <person name="Copeland A."/>
            <person name="Cheng J.F."/>
            <person name="Detter C."/>
            <person name="Goodwin L.A."/>
            <person name="Han C.S."/>
            <person name="Hauser L.J."/>
            <person name="Land M.L."/>
            <person name="Lapidus A."/>
            <person name="Lucas S."/>
            <person name="Meincke L."/>
            <person name="Pitluck S."/>
            <person name="Tapia R."/>
            <person name="Teshima H."/>
            <person name="Woyke T."/>
            <person name="Fox B.G."/>
            <person name="Angert E.R."/>
            <person name="Currie C.R."/>
        </authorList>
    </citation>
    <scope>NUCLEOTIDE SEQUENCE [LARGE SCALE GENOMIC DNA]</scope>
    <source>
        <strain evidence="4">ATCC 49066 / DSM 5427 / NCIMB 11756 / RHM5</strain>
    </source>
</reference>
<dbReference type="InterPro" id="IPR050490">
    <property type="entry name" value="Bact_solute-bd_prot1"/>
</dbReference>